<evidence type="ECO:0000256" key="1">
    <source>
        <dbReference type="SAM" id="Phobius"/>
    </source>
</evidence>
<proteinExistence type="predicted"/>
<feature type="transmembrane region" description="Helical" evidence="1">
    <location>
        <begin position="12"/>
        <end position="45"/>
    </location>
</feature>
<dbReference type="RefSeq" id="WP_076571524.1">
    <property type="nucleotide sequence ID" value="NZ_FNOS01000003.1"/>
</dbReference>
<organism evidence="3 4">
    <name type="scientific">Salimicrobium album</name>
    <dbReference type="NCBI Taxonomy" id="50717"/>
    <lineage>
        <taxon>Bacteria</taxon>
        <taxon>Bacillati</taxon>
        <taxon>Bacillota</taxon>
        <taxon>Bacilli</taxon>
        <taxon>Bacillales</taxon>
        <taxon>Bacillaceae</taxon>
        <taxon>Salimicrobium</taxon>
    </lineage>
</organism>
<dbReference type="PIRSF" id="PIRSF031509">
    <property type="entry name" value="Cell_wall_LiaF/YvqF"/>
    <property type="match status" value="1"/>
</dbReference>
<dbReference type="Pfam" id="PF09922">
    <property type="entry name" value="LiaF-like_C"/>
    <property type="match status" value="1"/>
</dbReference>
<feature type="domain" description="Cell wall-active antibiotics response LiaF-like C-terminal" evidence="2">
    <location>
        <begin position="123"/>
        <end position="231"/>
    </location>
</feature>
<name>A0A1H3F016_9BACI</name>
<protein>
    <submittedName>
        <fullName evidence="3">Lia operon protein LiaF</fullName>
    </submittedName>
</protein>
<gene>
    <name evidence="3" type="ORF">SAMN04488081_1432</name>
</gene>
<keyword evidence="1" id="KW-1133">Transmembrane helix</keyword>
<keyword evidence="1" id="KW-0812">Transmembrane</keyword>
<evidence type="ECO:0000259" key="2">
    <source>
        <dbReference type="Pfam" id="PF09922"/>
    </source>
</evidence>
<dbReference type="NCBIfam" id="NF040535">
    <property type="entry name" value="LiaF_C_term"/>
    <property type="match status" value="1"/>
</dbReference>
<evidence type="ECO:0000313" key="3">
    <source>
        <dbReference type="EMBL" id="SDX83618.1"/>
    </source>
</evidence>
<keyword evidence="1" id="KW-0472">Membrane</keyword>
<dbReference type="InterPro" id="IPR047793">
    <property type="entry name" value="LiaF_C"/>
</dbReference>
<dbReference type="InterPro" id="IPR024425">
    <property type="entry name" value="LiaF-like_C"/>
</dbReference>
<sequence>MFEKVGTKTINKLLLIAAVLLIAEIILFDGGILFSLLFSGILVYVGHRSYDRAFGKVVFWIGLVSLVMTILSMAVVRFLLFILLVLFLYNYFQAGRHPARPVFSREPPSPKKEPVISQKMWGDQTTPEAYAWNDINVHGGIGDRTIDLSHTVLPEKAVISVRHLAGTLTIYVPYETEVLVHHSALIGRATIFDYRSTHLWNGTVHYQTEDYGWKEPGVRIVTSVLSGDLEVKRI</sequence>
<dbReference type="InterPro" id="IPR016975">
    <property type="entry name" value="Cell_wall_LiaF"/>
</dbReference>
<reference evidence="3 4" key="1">
    <citation type="submission" date="2016-10" db="EMBL/GenBank/DDBJ databases">
        <authorList>
            <person name="Varghese N."/>
            <person name="Submissions S."/>
        </authorList>
    </citation>
    <scope>NUCLEOTIDE SEQUENCE [LARGE SCALE GENOMIC DNA]</scope>
    <source>
        <strain evidence="3 4">DSM 20748</strain>
    </source>
</reference>
<evidence type="ECO:0000313" key="4">
    <source>
        <dbReference type="Proteomes" id="UP000198647"/>
    </source>
</evidence>
<dbReference type="Proteomes" id="UP000198647">
    <property type="component" value="Unassembled WGS sequence"/>
</dbReference>
<keyword evidence="4" id="KW-1185">Reference proteome</keyword>
<accession>A0A1H3F016</accession>
<comment type="caution">
    <text evidence="3">The sequence shown here is derived from an EMBL/GenBank/DDBJ whole genome shotgun (WGS) entry which is preliminary data.</text>
</comment>
<dbReference type="EMBL" id="FNOS01000003">
    <property type="protein sequence ID" value="SDX83618.1"/>
    <property type="molecule type" value="Genomic_DNA"/>
</dbReference>
<feature type="transmembrane region" description="Helical" evidence="1">
    <location>
        <begin position="57"/>
        <end position="90"/>
    </location>
</feature>